<dbReference type="Proteomes" id="UP000323454">
    <property type="component" value="Unassembled WGS sequence"/>
</dbReference>
<organism evidence="1 2">
    <name type="scientific">Solihabitans fulvus</name>
    <dbReference type="NCBI Taxonomy" id="1892852"/>
    <lineage>
        <taxon>Bacteria</taxon>
        <taxon>Bacillati</taxon>
        <taxon>Actinomycetota</taxon>
        <taxon>Actinomycetes</taxon>
        <taxon>Pseudonocardiales</taxon>
        <taxon>Pseudonocardiaceae</taxon>
        <taxon>Solihabitans</taxon>
    </lineage>
</organism>
<evidence type="ECO:0000313" key="1">
    <source>
        <dbReference type="EMBL" id="KAA2252350.1"/>
    </source>
</evidence>
<accession>A0A5B2WNI6</accession>
<dbReference type="AlphaFoldDB" id="A0A5B2WNI6"/>
<gene>
    <name evidence="1" type="ORF">F0L68_35440</name>
</gene>
<evidence type="ECO:0000313" key="2">
    <source>
        <dbReference type="Proteomes" id="UP000323454"/>
    </source>
</evidence>
<reference evidence="1 2" key="1">
    <citation type="submission" date="2019-09" db="EMBL/GenBank/DDBJ databases">
        <title>Goodfellowia gen. nov., a new genus of the Pseudonocardineae related to Actinoalloteichus, containing Goodfellowia coeruleoviolacea gen. nov., comb. nov. gen. nov., comb. nov.</title>
        <authorList>
            <person name="Labeda D."/>
        </authorList>
    </citation>
    <scope>NUCLEOTIDE SEQUENCE [LARGE SCALE GENOMIC DNA]</scope>
    <source>
        <strain evidence="1 2">AN110305</strain>
    </source>
</reference>
<proteinExistence type="predicted"/>
<keyword evidence="2" id="KW-1185">Reference proteome</keyword>
<protein>
    <submittedName>
        <fullName evidence="1">Uncharacterized protein</fullName>
    </submittedName>
</protein>
<reference evidence="1 2" key="2">
    <citation type="submission" date="2019-09" db="EMBL/GenBank/DDBJ databases">
        <authorList>
            <person name="Jin C."/>
        </authorList>
    </citation>
    <scope>NUCLEOTIDE SEQUENCE [LARGE SCALE GENOMIC DNA]</scope>
    <source>
        <strain evidence="1 2">AN110305</strain>
    </source>
</reference>
<sequence length="85" mass="9547">MSRHVLTPLPDRDVCEVVAGWDERLGTYFSQVMVQTPEGEISFPVRTGLTETVIDPTVVLDAIRDYAHIPEHFHITLLVDCLVGQ</sequence>
<dbReference type="RefSeq" id="WP_149854274.1">
    <property type="nucleotide sequence ID" value="NZ_VUOB01000075.1"/>
</dbReference>
<name>A0A5B2WNI6_9PSEU</name>
<dbReference type="OrthoDB" id="3698953at2"/>
<dbReference type="EMBL" id="VUOB01000075">
    <property type="protein sequence ID" value="KAA2252350.1"/>
    <property type="molecule type" value="Genomic_DNA"/>
</dbReference>
<comment type="caution">
    <text evidence="1">The sequence shown here is derived from an EMBL/GenBank/DDBJ whole genome shotgun (WGS) entry which is preliminary data.</text>
</comment>